<name>A0A418XFX6_9BURK</name>
<evidence type="ECO:0000313" key="2">
    <source>
        <dbReference type="EMBL" id="RJG11373.1"/>
    </source>
</evidence>
<proteinExistence type="predicted"/>
<dbReference type="OrthoDB" id="9802792at2"/>
<reference evidence="2 3" key="1">
    <citation type="submission" date="2018-09" db="EMBL/GenBank/DDBJ databases">
        <authorList>
            <person name="Zhu H."/>
        </authorList>
    </citation>
    <scope>NUCLEOTIDE SEQUENCE [LARGE SCALE GENOMIC DNA]</scope>
    <source>
        <strain evidence="2 3">K1S02-61</strain>
    </source>
</reference>
<dbReference type="EMBL" id="QYUP01000149">
    <property type="protein sequence ID" value="RJG11373.1"/>
    <property type="molecule type" value="Genomic_DNA"/>
</dbReference>
<dbReference type="AlphaFoldDB" id="A0A418XFX6"/>
<dbReference type="Proteomes" id="UP000284006">
    <property type="component" value="Unassembled WGS sequence"/>
</dbReference>
<sequence>MNDKWDFYKDNSDSWRWRRTAPNGNIVGASSQGYSNRSDCVENARRNGYTG</sequence>
<accession>A0A418XFX6</accession>
<keyword evidence="3" id="KW-1185">Reference proteome</keyword>
<dbReference type="InterPro" id="IPR036913">
    <property type="entry name" value="YegP-like_sf"/>
</dbReference>
<evidence type="ECO:0000313" key="3">
    <source>
        <dbReference type="Proteomes" id="UP000284006"/>
    </source>
</evidence>
<evidence type="ECO:0000259" key="1">
    <source>
        <dbReference type="Pfam" id="PF07411"/>
    </source>
</evidence>
<dbReference type="RefSeq" id="WP_119812427.1">
    <property type="nucleotide sequence ID" value="NZ_QYUP01000149.1"/>
</dbReference>
<feature type="domain" description="DUF1508" evidence="1">
    <location>
        <begin position="10"/>
        <end position="41"/>
    </location>
</feature>
<organism evidence="2 3">
    <name type="scientific">Massilia cavernae</name>
    <dbReference type="NCBI Taxonomy" id="2320864"/>
    <lineage>
        <taxon>Bacteria</taxon>
        <taxon>Pseudomonadati</taxon>
        <taxon>Pseudomonadota</taxon>
        <taxon>Betaproteobacteria</taxon>
        <taxon>Burkholderiales</taxon>
        <taxon>Oxalobacteraceae</taxon>
        <taxon>Telluria group</taxon>
        <taxon>Massilia</taxon>
    </lineage>
</organism>
<gene>
    <name evidence="2" type="ORF">D3872_19790</name>
</gene>
<dbReference type="SUPFAM" id="SSF160113">
    <property type="entry name" value="YegP-like"/>
    <property type="match status" value="1"/>
</dbReference>
<dbReference type="Pfam" id="PF07411">
    <property type="entry name" value="DUF1508"/>
    <property type="match status" value="1"/>
</dbReference>
<dbReference type="InterPro" id="IPR010879">
    <property type="entry name" value="DUF1508"/>
</dbReference>
<protein>
    <submittedName>
        <fullName evidence="2">DUF1508 domain-containing protein</fullName>
    </submittedName>
</protein>
<comment type="caution">
    <text evidence="2">The sequence shown here is derived from an EMBL/GenBank/DDBJ whole genome shotgun (WGS) entry which is preliminary data.</text>
</comment>
<dbReference type="Gene3D" id="3.30.160.160">
    <property type="entry name" value="YegP-like"/>
    <property type="match status" value="1"/>
</dbReference>